<dbReference type="InterPro" id="IPR050736">
    <property type="entry name" value="Sensor_HK_Regulatory"/>
</dbReference>
<feature type="transmembrane region" description="Helical" evidence="10">
    <location>
        <begin position="241"/>
        <end position="258"/>
    </location>
</feature>
<comment type="caution">
    <text evidence="12">The sequence shown here is derived from an EMBL/GenBank/DDBJ whole genome shotgun (WGS) entry which is preliminary data.</text>
</comment>
<keyword evidence="5" id="KW-0597">Phosphoprotein</keyword>
<feature type="transmembrane region" description="Helical" evidence="10">
    <location>
        <begin position="279"/>
        <end position="298"/>
    </location>
</feature>
<keyword evidence="7" id="KW-0418">Kinase</keyword>
<dbReference type="SUPFAM" id="SSF55874">
    <property type="entry name" value="ATPase domain of HSP90 chaperone/DNA topoisomerase II/histidine kinase"/>
    <property type="match status" value="1"/>
</dbReference>
<accession>A0A511JK01</accession>
<comment type="cofactor">
    <cofactor evidence="2">
        <name>a divalent metal cation</name>
        <dbReference type="ChEBI" id="CHEBI:60240"/>
    </cofactor>
</comment>
<dbReference type="EMBL" id="BJWH01000008">
    <property type="protein sequence ID" value="GEL98331.1"/>
    <property type="molecule type" value="Genomic_DNA"/>
</dbReference>
<keyword evidence="9 10" id="KW-0472">Membrane</keyword>
<comment type="catalytic activity">
    <reaction evidence="1">
        <text>ATP + protein L-histidine = ADP + protein N-phospho-L-histidine.</text>
        <dbReference type="EC" id="2.7.13.3"/>
    </reaction>
</comment>
<feature type="transmembrane region" description="Helical" evidence="10">
    <location>
        <begin position="78"/>
        <end position="98"/>
    </location>
</feature>
<keyword evidence="8" id="KW-0902">Two-component regulatory system</keyword>
<dbReference type="InterPro" id="IPR036890">
    <property type="entry name" value="HATPase_C_sf"/>
</dbReference>
<feature type="transmembrane region" description="Helical" evidence="10">
    <location>
        <begin position="172"/>
        <end position="196"/>
    </location>
</feature>
<dbReference type="Pfam" id="PF02518">
    <property type="entry name" value="HATPase_c"/>
    <property type="match status" value="1"/>
</dbReference>
<comment type="subcellular location">
    <subcellularLocation>
        <location evidence="3">Cell membrane</location>
    </subcellularLocation>
</comment>
<dbReference type="CDD" id="cd00082">
    <property type="entry name" value="HisKA"/>
    <property type="match status" value="1"/>
</dbReference>
<dbReference type="GO" id="GO:0000155">
    <property type="term" value="F:phosphorelay sensor kinase activity"/>
    <property type="evidence" value="ECO:0007669"/>
    <property type="project" value="InterPro"/>
</dbReference>
<dbReference type="Pfam" id="PF00512">
    <property type="entry name" value="HisKA"/>
    <property type="match status" value="1"/>
</dbReference>
<feature type="transmembrane region" description="Helical" evidence="10">
    <location>
        <begin position="22"/>
        <end position="40"/>
    </location>
</feature>
<dbReference type="FunFam" id="3.30.565.10:FF:000006">
    <property type="entry name" value="Sensor histidine kinase WalK"/>
    <property type="match status" value="1"/>
</dbReference>
<dbReference type="InterPro" id="IPR036097">
    <property type="entry name" value="HisK_dim/P_sf"/>
</dbReference>
<dbReference type="SMART" id="SM00388">
    <property type="entry name" value="HisKA"/>
    <property type="match status" value="1"/>
</dbReference>
<name>A0A511JK01_9CELL</name>
<dbReference type="PANTHER" id="PTHR43711:SF1">
    <property type="entry name" value="HISTIDINE KINASE 1"/>
    <property type="match status" value="1"/>
</dbReference>
<evidence type="ECO:0000256" key="6">
    <source>
        <dbReference type="ARBA" id="ARBA00022679"/>
    </source>
</evidence>
<dbReference type="Proteomes" id="UP000321049">
    <property type="component" value="Unassembled WGS sequence"/>
</dbReference>
<proteinExistence type="predicted"/>
<protein>
    <recommendedName>
        <fullName evidence="4">histidine kinase</fullName>
        <ecNumber evidence="4">2.7.13.3</ecNumber>
    </recommendedName>
</protein>
<dbReference type="Gene3D" id="3.30.565.10">
    <property type="entry name" value="Histidine kinase-like ATPase, C-terminal domain"/>
    <property type="match status" value="1"/>
</dbReference>
<dbReference type="PROSITE" id="PS50109">
    <property type="entry name" value="HIS_KIN"/>
    <property type="match status" value="1"/>
</dbReference>
<dbReference type="SUPFAM" id="SSF47384">
    <property type="entry name" value="Homodimeric domain of signal transducing histidine kinase"/>
    <property type="match status" value="1"/>
</dbReference>
<dbReference type="CDD" id="cd00075">
    <property type="entry name" value="HATPase"/>
    <property type="match status" value="1"/>
</dbReference>
<dbReference type="Gene3D" id="1.10.287.130">
    <property type="match status" value="1"/>
</dbReference>
<keyword evidence="13" id="KW-1185">Reference proteome</keyword>
<dbReference type="InterPro" id="IPR004358">
    <property type="entry name" value="Sig_transdc_His_kin-like_C"/>
</dbReference>
<sequence length="698" mass="74337">MATVLDGPQPVAAAQTSADLRLWRTGAIGALVLWLAYVLVPDDFLAFRVLVLYPAGSLVAAAAIVVGVRRYRPRVPAAWLLIACGLTSFAVADFVYGLHEVAGSQPFPSLADVFYLIAYPLFAIGLHAASNARVPEGDRGALIDAAIITTTAAMFAFLLIARQYVDDPSISLLATIVASAYPLADVLLLALALRFLLSVNWRTPSLQILALGLSLLLTGDLLYSVTSLFTSPGDASTADALLLAGVLTMGLAGLHPTMTELTTEPAEVRTPEYSVPRVVTLYLVSMIPVAVLAVQAILGEARYAWITITALTLIAALVVARFIDLAGQTRAATARGATLGRFSSAMLRGGGRQDLLDEASRAAAELVPEGDARVVEQDPSAFDERQLFVVPVEVGGVVVASVVADRARTTWRGVRDALGSLARGLAVALERDQLLEAQRQAADSLAVQNAQLRELDRMKDQLVSSVSHELRTPLTSLGGYIEMLLEGEAGELTADQRHFAEIIDRNCRRLNRMIDDILFVARVDAGRLSLELGWVDVAAVAEASVETVSARAQQGEVTVDLTVAEPVPQVWADPVRLGQMFDNLLSNAVKFTPPGGVVRVEVRGADDVVHVTVEDTGMGIPQDEVDHLFERFFRTSTVGAVAGTGLGLSIVKSIVEVHDGTITVSSTEGVGTAFHVELPVRALSAPGSPQLTKEHDER</sequence>
<evidence type="ECO:0000256" key="3">
    <source>
        <dbReference type="ARBA" id="ARBA00004236"/>
    </source>
</evidence>
<keyword evidence="10" id="KW-1133">Transmembrane helix</keyword>
<feature type="transmembrane region" description="Helical" evidence="10">
    <location>
        <begin position="208"/>
        <end position="229"/>
    </location>
</feature>
<evidence type="ECO:0000256" key="10">
    <source>
        <dbReference type="SAM" id="Phobius"/>
    </source>
</evidence>
<feature type="transmembrane region" description="Helical" evidence="10">
    <location>
        <begin position="46"/>
        <end position="66"/>
    </location>
</feature>
<dbReference type="PANTHER" id="PTHR43711">
    <property type="entry name" value="TWO-COMPONENT HISTIDINE KINASE"/>
    <property type="match status" value="1"/>
</dbReference>
<evidence type="ECO:0000256" key="8">
    <source>
        <dbReference type="ARBA" id="ARBA00023012"/>
    </source>
</evidence>
<reference evidence="12 13" key="1">
    <citation type="submission" date="2019-07" db="EMBL/GenBank/DDBJ databases">
        <title>Whole genome shotgun sequence of Cellulomonas terrae NBRC 100819.</title>
        <authorList>
            <person name="Hosoyama A."/>
            <person name="Uohara A."/>
            <person name="Ohji S."/>
            <person name="Ichikawa N."/>
        </authorList>
    </citation>
    <scope>NUCLEOTIDE SEQUENCE [LARGE SCALE GENOMIC DNA]</scope>
    <source>
        <strain evidence="12 13">NBRC 100819</strain>
    </source>
</reference>
<dbReference type="FunFam" id="1.10.287.130:FF:000001">
    <property type="entry name" value="Two-component sensor histidine kinase"/>
    <property type="match status" value="1"/>
</dbReference>
<dbReference type="InterPro" id="IPR003594">
    <property type="entry name" value="HATPase_dom"/>
</dbReference>
<evidence type="ECO:0000256" key="4">
    <source>
        <dbReference type="ARBA" id="ARBA00012438"/>
    </source>
</evidence>
<feature type="domain" description="Histidine kinase" evidence="11">
    <location>
        <begin position="465"/>
        <end position="682"/>
    </location>
</feature>
<dbReference type="InterPro" id="IPR005467">
    <property type="entry name" value="His_kinase_dom"/>
</dbReference>
<evidence type="ECO:0000313" key="12">
    <source>
        <dbReference type="EMBL" id="GEL98331.1"/>
    </source>
</evidence>
<dbReference type="AlphaFoldDB" id="A0A511JK01"/>
<dbReference type="OrthoDB" id="9757990at2"/>
<evidence type="ECO:0000256" key="5">
    <source>
        <dbReference type="ARBA" id="ARBA00022553"/>
    </source>
</evidence>
<feature type="transmembrane region" description="Helical" evidence="10">
    <location>
        <begin position="110"/>
        <end position="129"/>
    </location>
</feature>
<keyword evidence="6" id="KW-0808">Transferase</keyword>
<dbReference type="SMART" id="SM00387">
    <property type="entry name" value="HATPase_c"/>
    <property type="match status" value="1"/>
</dbReference>
<keyword evidence="10" id="KW-0812">Transmembrane</keyword>
<dbReference type="RefSeq" id="WP_146845860.1">
    <property type="nucleotide sequence ID" value="NZ_BJWH01000008.1"/>
</dbReference>
<feature type="transmembrane region" description="Helical" evidence="10">
    <location>
        <begin position="304"/>
        <end position="323"/>
    </location>
</feature>
<gene>
    <name evidence="12" type="ORF">CTE05_18780</name>
</gene>
<evidence type="ECO:0000256" key="9">
    <source>
        <dbReference type="ARBA" id="ARBA00023136"/>
    </source>
</evidence>
<organism evidence="12 13">
    <name type="scientific">Cellulomonas terrae</name>
    <dbReference type="NCBI Taxonomy" id="311234"/>
    <lineage>
        <taxon>Bacteria</taxon>
        <taxon>Bacillati</taxon>
        <taxon>Actinomycetota</taxon>
        <taxon>Actinomycetes</taxon>
        <taxon>Micrococcales</taxon>
        <taxon>Cellulomonadaceae</taxon>
        <taxon>Cellulomonas</taxon>
    </lineage>
</organism>
<evidence type="ECO:0000313" key="13">
    <source>
        <dbReference type="Proteomes" id="UP000321049"/>
    </source>
</evidence>
<dbReference type="GO" id="GO:0005886">
    <property type="term" value="C:plasma membrane"/>
    <property type="evidence" value="ECO:0007669"/>
    <property type="project" value="UniProtKB-SubCell"/>
</dbReference>
<evidence type="ECO:0000256" key="1">
    <source>
        <dbReference type="ARBA" id="ARBA00000085"/>
    </source>
</evidence>
<evidence type="ECO:0000256" key="7">
    <source>
        <dbReference type="ARBA" id="ARBA00022777"/>
    </source>
</evidence>
<dbReference type="InterPro" id="IPR003661">
    <property type="entry name" value="HisK_dim/P_dom"/>
</dbReference>
<dbReference type="EC" id="2.7.13.3" evidence="4"/>
<dbReference type="GO" id="GO:0005509">
    <property type="term" value="F:calcium ion binding"/>
    <property type="evidence" value="ECO:0007669"/>
    <property type="project" value="UniProtKB-ARBA"/>
</dbReference>
<evidence type="ECO:0000259" key="11">
    <source>
        <dbReference type="PROSITE" id="PS50109"/>
    </source>
</evidence>
<feature type="transmembrane region" description="Helical" evidence="10">
    <location>
        <begin position="141"/>
        <end position="160"/>
    </location>
</feature>
<evidence type="ECO:0000256" key="2">
    <source>
        <dbReference type="ARBA" id="ARBA00001968"/>
    </source>
</evidence>
<dbReference type="PRINTS" id="PR00344">
    <property type="entry name" value="BCTRLSENSOR"/>
</dbReference>